<dbReference type="GO" id="GO:0015483">
    <property type="term" value="F:long-chain fatty acid transporting porin activity"/>
    <property type="evidence" value="ECO:0007669"/>
    <property type="project" value="TreeGrafter"/>
</dbReference>
<dbReference type="Proteomes" id="UP001300672">
    <property type="component" value="Chromosome"/>
</dbReference>
<dbReference type="PANTHER" id="PTHR35093:SF8">
    <property type="entry name" value="OUTER MEMBRANE PROTEIN NMB0088-RELATED"/>
    <property type="match status" value="1"/>
</dbReference>
<dbReference type="AlphaFoldDB" id="A0AA95H542"/>
<evidence type="ECO:0000256" key="6">
    <source>
        <dbReference type="ARBA" id="ARBA00023136"/>
    </source>
</evidence>
<dbReference type="InterPro" id="IPR005017">
    <property type="entry name" value="OMPP1/FadL/TodX"/>
</dbReference>
<proteinExistence type="inferred from homology"/>
<comment type="similarity">
    <text evidence="2">Belongs to the OmpP1/FadL family.</text>
</comment>
<sequence length="388" mass="40658">MQSALRKSVIAVSIGLAVGLAPTAYATNGLAPTGVGQEQKAMGGAAAGNAGNTMSMATNPAAAAFINDGYDVGLEVFQPNRSAKLGSTTFDGDGKSTFLIPEAGYKRKLNEKVDVGVVVYGNGGMNTQYSVNPGFGVGKAGIDYQQMYISPTASYKLNDRVAVGASANFIYHKFKAEGLSGFGIGNNGYDSSTGWGATVGIQGKVTDKLSAGLSYRTKVNPGKLEKYNTLLPNRGEMGVPAATTAGIAYQATPKTLVAADVQRIHYKDVDAIGNPADPALFPSNQMGFGWDNQTVYKIGVKHQATPKTAIMAGYNHGKSPLQAEDTMLGVLAPGVVEDHVSLGVQTKLSPKSKLTATYMHAFENEVKGVPYSVKMDQNAVGIAYSREF</sequence>
<evidence type="ECO:0000313" key="9">
    <source>
        <dbReference type="EMBL" id="WGZ89773.1"/>
    </source>
</evidence>
<feature type="chain" id="PRO_5041735472" evidence="8">
    <location>
        <begin position="27"/>
        <end position="388"/>
    </location>
</feature>
<evidence type="ECO:0000256" key="7">
    <source>
        <dbReference type="ARBA" id="ARBA00023237"/>
    </source>
</evidence>
<evidence type="ECO:0000256" key="4">
    <source>
        <dbReference type="ARBA" id="ARBA00022692"/>
    </source>
</evidence>
<reference evidence="9" key="1">
    <citation type="journal article" date="2023" name="Int. J. Mol. Sci.">
        <title>Metagenomics Revealed a New Genus 'Candidatus Thiocaldithrix dubininis' gen. nov., sp. nov. and a New Species 'Candidatus Thiothrix putei' sp. nov. in the Family Thiotrichaceae, Some Members of Which Have Traits of Both Na+- and H+-Motive Energetics.</title>
        <authorList>
            <person name="Ravin N.V."/>
            <person name="Muntyan M.S."/>
            <person name="Smolyakov D.D."/>
            <person name="Rudenko T.S."/>
            <person name="Beletsky A.V."/>
            <person name="Mardanov A.V."/>
            <person name="Grabovich M.Y."/>
        </authorList>
    </citation>
    <scope>NUCLEOTIDE SEQUENCE</scope>
    <source>
        <strain evidence="9">GKL-01</strain>
    </source>
</reference>
<keyword evidence="4" id="KW-0812">Transmembrane</keyword>
<comment type="subcellular location">
    <subcellularLocation>
        <location evidence="1">Cell outer membrane</location>
        <topology evidence="1">Multi-pass membrane protein</topology>
    </subcellularLocation>
</comment>
<accession>A0AA95H542</accession>
<evidence type="ECO:0000256" key="2">
    <source>
        <dbReference type="ARBA" id="ARBA00008163"/>
    </source>
</evidence>
<keyword evidence="3" id="KW-1134">Transmembrane beta strand</keyword>
<keyword evidence="6" id="KW-0472">Membrane</keyword>
<keyword evidence="5 8" id="KW-0732">Signal</keyword>
<reference evidence="9" key="2">
    <citation type="submission" date="2023-04" db="EMBL/GenBank/DDBJ databases">
        <authorList>
            <person name="Beletskiy A.V."/>
            <person name="Mardanov A.V."/>
            <person name="Ravin N.V."/>
        </authorList>
    </citation>
    <scope>NUCLEOTIDE SEQUENCE</scope>
    <source>
        <strain evidence="9">GKL-01</strain>
    </source>
</reference>
<gene>
    <name evidence="9" type="ORF">QJT80_09695</name>
</gene>
<protein>
    <submittedName>
        <fullName evidence="9">Outer membrane protein transport protein</fullName>
    </submittedName>
</protein>
<evidence type="ECO:0000256" key="8">
    <source>
        <dbReference type="SAM" id="SignalP"/>
    </source>
</evidence>
<feature type="signal peptide" evidence="8">
    <location>
        <begin position="1"/>
        <end position="26"/>
    </location>
</feature>
<dbReference type="Gene3D" id="2.40.160.60">
    <property type="entry name" value="Outer membrane protein transport protein (OMPP1/FadL/TodX)"/>
    <property type="match status" value="1"/>
</dbReference>
<dbReference type="PANTHER" id="PTHR35093">
    <property type="entry name" value="OUTER MEMBRANE PROTEIN NMB0088-RELATED"/>
    <property type="match status" value="1"/>
</dbReference>
<evidence type="ECO:0000256" key="5">
    <source>
        <dbReference type="ARBA" id="ARBA00022729"/>
    </source>
</evidence>
<evidence type="ECO:0000256" key="3">
    <source>
        <dbReference type="ARBA" id="ARBA00022452"/>
    </source>
</evidence>
<evidence type="ECO:0000256" key="1">
    <source>
        <dbReference type="ARBA" id="ARBA00004571"/>
    </source>
</evidence>
<dbReference type="KEGG" id="tdu:QJT80_09695"/>
<name>A0AA95H542_9GAMM</name>
<dbReference type="EMBL" id="CP124755">
    <property type="protein sequence ID" value="WGZ89773.1"/>
    <property type="molecule type" value="Genomic_DNA"/>
</dbReference>
<dbReference type="Pfam" id="PF03349">
    <property type="entry name" value="Toluene_X"/>
    <property type="match status" value="1"/>
</dbReference>
<dbReference type="GO" id="GO:0009279">
    <property type="term" value="C:cell outer membrane"/>
    <property type="evidence" value="ECO:0007669"/>
    <property type="project" value="UniProtKB-SubCell"/>
</dbReference>
<dbReference type="SUPFAM" id="SSF56935">
    <property type="entry name" value="Porins"/>
    <property type="match status" value="1"/>
</dbReference>
<keyword evidence="7" id="KW-0998">Cell outer membrane</keyword>
<organism evidence="9">
    <name type="scientific">Candidatus Thiocaldithrix dubininis</name>
    <dbReference type="NCBI Taxonomy" id="3080823"/>
    <lineage>
        <taxon>Bacteria</taxon>
        <taxon>Pseudomonadati</taxon>
        <taxon>Pseudomonadota</taxon>
        <taxon>Gammaproteobacteria</taxon>
        <taxon>Thiotrichales</taxon>
        <taxon>Thiotrichaceae</taxon>
        <taxon>Candidatus Thiocaldithrix</taxon>
    </lineage>
</organism>